<gene>
    <name evidence="2" type="ORF">Poli38472_009944</name>
</gene>
<dbReference type="Proteomes" id="UP000794436">
    <property type="component" value="Unassembled WGS sequence"/>
</dbReference>
<organism evidence="2 3">
    <name type="scientific">Pythium oligandrum</name>
    <name type="common">Mycoparasitic fungus</name>
    <dbReference type="NCBI Taxonomy" id="41045"/>
    <lineage>
        <taxon>Eukaryota</taxon>
        <taxon>Sar</taxon>
        <taxon>Stramenopiles</taxon>
        <taxon>Oomycota</taxon>
        <taxon>Peronosporomycetes</taxon>
        <taxon>Pythiales</taxon>
        <taxon>Pythiaceae</taxon>
        <taxon>Pythium</taxon>
    </lineage>
</organism>
<dbReference type="PIRSF" id="PIRSF029958">
    <property type="entry name" value="Necrosis-inducing_protein"/>
    <property type="match status" value="1"/>
</dbReference>
<evidence type="ECO:0000313" key="3">
    <source>
        <dbReference type="Proteomes" id="UP000794436"/>
    </source>
</evidence>
<dbReference type="EMBL" id="SPLM01000111">
    <property type="protein sequence ID" value="TMW58385.1"/>
    <property type="molecule type" value="Genomic_DNA"/>
</dbReference>
<protein>
    <submittedName>
        <fullName evidence="2">Uncharacterized protein</fullName>
    </submittedName>
</protein>
<dbReference type="OrthoDB" id="89086at2759"/>
<keyword evidence="3" id="KW-1185">Reference proteome</keyword>
<dbReference type="AlphaFoldDB" id="A0A8K1C8T0"/>
<feature type="chain" id="PRO_5035434981" evidence="1">
    <location>
        <begin position="22"/>
        <end position="265"/>
    </location>
</feature>
<evidence type="ECO:0000256" key="1">
    <source>
        <dbReference type="SAM" id="SignalP"/>
    </source>
</evidence>
<evidence type="ECO:0000313" key="2">
    <source>
        <dbReference type="EMBL" id="TMW58385.1"/>
    </source>
</evidence>
<dbReference type="Pfam" id="PF05630">
    <property type="entry name" value="NPP1"/>
    <property type="match status" value="1"/>
</dbReference>
<keyword evidence="1" id="KW-0732">Signal</keyword>
<comment type="caution">
    <text evidence="2">The sequence shown here is derived from an EMBL/GenBank/DDBJ whole genome shotgun (WGS) entry which is preliminary data.</text>
</comment>
<dbReference type="PANTHER" id="PTHR33657">
    <property type="entry name" value="DOMAIN PROTEIN, PUTATIVE (AFU_ORTHOLOGUE AFUA_5G00600)-RELATED"/>
    <property type="match status" value="1"/>
</dbReference>
<accession>A0A8K1C8T0</accession>
<sequence length="265" mass="29420">MKPATFLTFLAIGLQATATYAHDFPKMDEALPKNIDIRSITPLLDFDEDSCLPSTAVSREGKQNGGLKTTGNIAGGCRDKEDFLEYSNTYYRYVCANYEGKKYCGHMFALYFQKDQATLLGLGHRHDWEHVTVWTTDGVVTHGSASAHGGGKTASFGAIPNEDQHLLFVYHKDDVQTHAMRFADADDQAEAENPYKQFVLPPVVSWYSMQGDGALDNETLRNMINGLNFGSAHCPLLDGDFLRNLNSLKPEGYPTFTDADMIQSK</sequence>
<dbReference type="PANTHER" id="PTHR33657:SF6">
    <property type="entry name" value="SECRETED PROTEIN"/>
    <property type="match status" value="1"/>
</dbReference>
<proteinExistence type="predicted"/>
<feature type="signal peptide" evidence="1">
    <location>
        <begin position="1"/>
        <end position="21"/>
    </location>
</feature>
<dbReference type="InterPro" id="IPR008701">
    <property type="entry name" value="NPP1"/>
</dbReference>
<name>A0A8K1C8T0_PYTOL</name>
<reference evidence="2" key="1">
    <citation type="submission" date="2019-03" db="EMBL/GenBank/DDBJ databases">
        <title>Long read genome sequence of the mycoparasitic Pythium oligandrum ATCC 38472 isolated from sugarbeet rhizosphere.</title>
        <authorList>
            <person name="Gaulin E."/>
        </authorList>
    </citation>
    <scope>NUCLEOTIDE SEQUENCE</scope>
    <source>
        <strain evidence="2">ATCC 38472_TT</strain>
    </source>
</reference>